<dbReference type="PROSITE" id="PS00356">
    <property type="entry name" value="HTH_LACI_1"/>
    <property type="match status" value="1"/>
</dbReference>
<keyword evidence="3" id="KW-0804">Transcription</keyword>
<sequence>MNIYDIASKAGVSVATVSRVLNNSPRVSQKSKEKVQRIMDEEGYVPNIFARGLSLNSVKSIGILCPVISDINHAAAVSHIERLLRTNGFDTILASTGSYEEDKSKYLDFLLAKRVDAILCVGSGSGDAKERASFERAAGQVPVVVVNGMVKAKNVYCALCDEEGAVLSLVEELLRKGYRSIAYFYDTETYSGLQKLSGYRKGLAQAGLGADQRIELKIDTETNGIDASFNQTNTILDTGKSFSALIAADDIIAVGAQKALKKRAISIPIIGFNNSRFAQCADPEISSIDTMIESLCTIAVQQLLDVLQGRPAPERVLISASLVQRESFIL</sequence>
<dbReference type="InterPro" id="IPR000843">
    <property type="entry name" value="HTH_LacI"/>
</dbReference>
<dbReference type="SUPFAM" id="SSF47413">
    <property type="entry name" value="lambda repressor-like DNA-binding domains"/>
    <property type="match status" value="1"/>
</dbReference>
<protein>
    <submittedName>
        <fullName evidence="5">HTH-type transcriptional regulator AscG</fullName>
    </submittedName>
</protein>
<keyword evidence="2" id="KW-0238">DNA-binding</keyword>
<accession>A0A644TV40</accession>
<dbReference type="GO" id="GO:0000976">
    <property type="term" value="F:transcription cis-regulatory region binding"/>
    <property type="evidence" value="ECO:0007669"/>
    <property type="project" value="TreeGrafter"/>
</dbReference>
<dbReference type="GO" id="GO:0003700">
    <property type="term" value="F:DNA-binding transcription factor activity"/>
    <property type="evidence" value="ECO:0007669"/>
    <property type="project" value="TreeGrafter"/>
</dbReference>
<dbReference type="PRINTS" id="PR00036">
    <property type="entry name" value="HTHLACI"/>
</dbReference>
<comment type="caution">
    <text evidence="5">The sequence shown here is derived from an EMBL/GenBank/DDBJ whole genome shotgun (WGS) entry which is preliminary data.</text>
</comment>
<dbReference type="InterPro" id="IPR010982">
    <property type="entry name" value="Lambda_DNA-bd_dom_sf"/>
</dbReference>
<evidence type="ECO:0000256" key="3">
    <source>
        <dbReference type="ARBA" id="ARBA00023163"/>
    </source>
</evidence>
<dbReference type="SMART" id="SM00354">
    <property type="entry name" value="HTH_LACI"/>
    <property type="match status" value="1"/>
</dbReference>
<dbReference type="Gene3D" id="1.10.260.40">
    <property type="entry name" value="lambda repressor-like DNA-binding domains"/>
    <property type="match status" value="1"/>
</dbReference>
<evidence type="ECO:0000259" key="4">
    <source>
        <dbReference type="PROSITE" id="PS50932"/>
    </source>
</evidence>
<keyword evidence="1" id="KW-0805">Transcription regulation</keyword>
<dbReference type="SUPFAM" id="SSF53822">
    <property type="entry name" value="Periplasmic binding protein-like I"/>
    <property type="match status" value="1"/>
</dbReference>
<name>A0A644TV40_9ZZZZ</name>
<dbReference type="PANTHER" id="PTHR30146:SF109">
    <property type="entry name" value="HTH-TYPE TRANSCRIPTIONAL REGULATOR GALS"/>
    <property type="match status" value="1"/>
</dbReference>
<dbReference type="EMBL" id="VSSQ01000055">
    <property type="protein sequence ID" value="MPL70824.1"/>
    <property type="molecule type" value="Genomic_DNA"/>
</dbReference>
<dbReference type="AlphaFoldDB" id="A0A644TV40"/>
<dbReference type="Gene3D" id="3.40.50.2300">
    <property type="match status" value="2"/>
</dbReference>
<organism evidence="5">
    <name type="scientific">bioreactor metagenome</name>
    <dbReference type="NCBI Taxonomy" id="1076179"/>
    <lineage>
        <taxon>unclassified sequences</taxon>
        <taxon>metagenomes</taxon>
        <taxon>ecological metagenomes</taxon>
    </lineage>
</organism>
<evidence type="ECO:0000256" key="1">
    <source>
        <dbReference type="ARBA" id="ARBA00023015"/>
    </source>
</evidence>
<dbReference type="CDD" id="cd01392">
    <property type="entry name" value="HTH_LacI"/>
    <property type="match status" value="1"/>
</dbReference>
<dbReference type="Pfam" id="PF13377">
    <property type="entry name" value="Peripla_BP_3"/>
    <property type="match status" value="1"/>
</dbReference>
<feature type="domain" description="HTH lacI-type" evidence="4">
    <location>
        <begin position="1"/>
        <end position="55"/>
    </location>
</feature>
<dbReference type="CDD" id="cd06267">
    <property type="entry name" value="PBP1_LacI_sugar_binding-like"/>
    <property type="match status" value="1"/>
</dbReference>
<proteinExistence type="predicted"/>
<evidence type="ECO:0000256" key="2">
    <source>
        <dbReference type="ARBA" id="ARBA00023125"/>
    </source>
</evidence>
<dbReference type="Pfam" id="PF00356">
    <property type="entry name" value="LacI"/>
    <property type="match status" value="1"/>
</dbReference>
<dbReference type="PROSITE" id="PS50932">
    <property type="entry name" value="HTH_LACI_2"/>
    <property type="match status" value="1"/>
</dbReference>
<dbReference type="PANTHER" id="PTHR30146">
    <property type="entry name" value="LACI-RELATED TRANSCRIPTIONAL REPRESSOR"/>
    <property type="match status" value="1"/>
</dbReference>
<dbReference type="InterPro" id="IPR046335">
    <property type="entry name" value="LacI/GalR-like_sensor"/>
</dbReference>
<evidence type="ECO:0000313" key="5">
    <source>
        <dbReference type="EMBL" id="MPL70824.1"/>
    </source>
</evidence>
<gene>
    <name evidence="5" type="primary">ascG</name>
    <name evidence="5" type="ORF">SDC9_16586</name>
</gene>
<reference evidence="5" key="1">
    <citation type="submission" date="2019-08" db="EMBL/GenBank/DDBJ databases">
        <authorList>
            <person name="Kucharzyk K."/>
            <person name="Murdoch R.W."/>
            <person name="Higgins S."/>
            <person name="Loffler F."/>
        </authorList>
    </citation>
    <scope>NUCLEOTIDE SEQUENCE</scope>
</reference>
<dbReference type="InterPro" id="IPR028082">
    <property type="entry name" value="Peripla_BP_I"/>
</dbReference>